<evidence type="ECO:0008006" key="4">
    <source>
        <dbReference type="Google" id="ProtNLM"/>
    </source>
</evidence>
<feature type="chain" id="PRO_5004523326" description="DUF1850 domain-containing protein" evidence="1">
    <location>
        <begin position="37"/>
        <end position="174"/>
    </location>
</feature>
<feature type="signal peptide" evidence="1">
    <location>
        <begin position="1"/>
        <end position="36"/>
    </location>
</feature>
<dbReference type="PATRIC" id="fig|1125702.3.peg.2572"/>
<comment type="caution">
    <text evidence="2">The sequence shown here is derived from an EMBL/GenBank/DDBJ whole genome shotgun (WGS) entry which is preliminary data.</text>
</comment>
<sequence length="174" mass="20469">MERLFIEVRRMRAVLCRYMMYMLIAASLLHTSCSSAETIEISNQITKEAYLSHIVKAGDILSFEWEHSFEHVLWKEFYRVTDEHTFKLFTIAVQGFGAGIPAEMDCTYRYEDGFIYMENIEGSVFKEFNWIHSQTQLKQITLNDTVLIWGTELPQRAKIRLALQRSTSWLQKIP</sequence>
<accession>S3M9Y6</accession>
<dbReference type="AlphaFoldDB" id="S3M9Y6"/>
<dbReference type="InterPro" id="IPR015001">
    <property type="entry name" value="DUF1850"/>
</dbReference>
<gene>
    <name evidence="2" type="ORF">HMPREF1222_02484</name>
</gene>
<dbReference type="GeneID" id="301462576"/>
<dbReference type="EMBL" id="ATFC01000013">
    <property type="protein sequence ID" value="EPF45854.1"/>
    <property type="molecule type" value="Genomic_DNA"/>
</dbReference>
<name>S3M9Y6_9SPIR</name>
<dbReference type="Proteomes" id="UP000014605">
    <property type="component" value="Unassembled WGS sequence"/>
</dbReference>
<evidence type="ECO:0000256" key="1">
    <source>
        <dbReference type="SAM" id="SignalP"/>
    </source>
</evidence>
<dbReference type="Pfam" id="PF08905">
    <property type="entry name" value="DUF1850"/>
    <property type="match status" value="1"/>
</dbReference>
<protein>
    <recommendedName>
        <fullName evidence="4">DUF1850 domain-containing protein</fullName>
    </recommendedName>
</protein>
<organism evidence="2 3">
    <name type="scientific">Treponema vincentii F0403</name>
    <dbReference type="NCBI Taxonomy" id="1125702"/>
    <lineage>
        <taxon>Bacteria</taxon>
        <taxon>Pseudomonadati</taxon>
        <taxon>Spirochaetota</taxon>
        <taxon>Spirochaetia</taxon>
        <taxon>Spirochaetales</taxon>
        <taxon>Treponemataceae</taxon>
        <taxon>Treponema</taxon>
    </lineage>
</organism>
<keyword evidence="3" id="KW-1185">Reference proteome</keyword>
<dbReference type="HOGENOM" id="CLU_131574_0_0_12"/>
<proteinExistence type="predicted"/>
<evidence type="ECO:0000313" key="2">
    <source>
        <dbReference type="EMBL" id="EPF45854.1"/>
    </source>
</evidence>
<evidence type="ECO:0000313" key="3">
    <source>
        <dbReference type="Proteomes" id="UP000014605"/>
    </source>
</evidence>
<keyword evidence="1" id="KW-0732">Signal</keyword>
<dbReference type="RefSeq" id="WP_016519654.1">
    <property type="nucleotide sequence ID" value="NZ_KE332514.1"/>
</dbReference>
<reference evidence="2 3" key="1">
    <citation type="submission" date="2013-04" db="EMBL/GenBank/DDBJ databases">
        <title>The Genome Sequence of Treponema vincentii F0403.</title>
        <authorList>
            <consortium name="The Broad Institute Genomics Platform"/>
            <person name="Earl A."/>
            <person name="Ward D."/>
            <person name="Feldgarden M."/>
            <person name="Gevers D."/>
            <person name="Leonetti C."/>
            <person name="Izard J."/>
            <person name="Walker B."/>
            <person name="Young S."/>
            <person name="Zeng Q."/>
            <person name="Gargeya S."/>
            <person name="Fitzgerald M."/>
            <person name="Haas B."/>
            <person name="Abouelleil A."/>
            <person name="Allen A.W."/>
            <person name="Alvarado L."/>
            <person name="Arachchi H.M."/>
            <person name="Berlin A.M."/>
            <person name="Chapman S.B."/>
            <person name="Gainer-Dewar J."/>
            <person name="Goldberg J."/>
            <person name="Griggs A."/>
            <person name="Gujja S."/>
            <person name="Hansen M."/>
            <person name="Howarth C."/>
            <person name="Imamovic A."/>
            <person name="Ireland A."/>
            <person name="Larimer J."/>
            <person name="McCowan C."/>
            <person name="Murphy C."/>
            <person name="Pearson M."/>
            <person name="Poon T.W."/>
            <person name="Priest M."/>
            <person name="Roberts A."/>
            <person name="Saif S."/>
            <person name="Shea T."/>
            <person name="Sisk P."/>
            <person name="Sykes S."/>
            <person name="Wortman J."/>
            <person name="Nusbaum C."/>
            <person name="Birren B."/>
        </authorList>
    </citation>
    <scope>NUCLEOTIDE SEQUENCE [LARGE SCALE GENOMIC DNA]</scope>
    <source>
        <strain evidence="2 3">F0403</strain>
    </source>
</reference>